<evidence type="ECO:0000313" key="1">
    <source>
        <dbReference type="EMBL" id="TJY60696.1"/>
    </source>
</evidence>
<dbReference type="OrthoDB" id="714359at2"/>
<dbReference type="AlphaFoldDB" id="A0A4U0GPW7"/>
<dbReference type="EMBL" id="SUKA01000011">
    <property type="protein sequence ID" value="TJY60696.1"/>
    <property type="molecule type" value="Genomic_DNA"/>
</dbReference>
<protein>
    <submittedName>
        <fullName evidence="1">Uncharacterized protein</fullName>
    </submittedName>
</protein>
<organism evidence="1 2">
    <name type="scientific">Sphingobacterium alkalisoli</name>
    <dbReference type="NCBI Taxonomy" id="1874115"/>
    <lineage>
        <taxon>Bacteria</taxon>
        <taxon>Pseudomonadati</taxon>
        <taxon>Bacteroidota</taxon>
        <taxon>Sphingobacteriia</taxon>
        <taxon>Sphingobacteriales</taxon>
        <taxon>Sphingobacteriaceae</taxon>
        <taxon>Sphingobacterium</taxon>
    </lineage>
</organism>
<dbReference type="RefSeq" id="WP_136823015.1">
    <property type="nucleotide sequence ID" value="NZ_BMJX01000011.1"/>
</dbReference>
<comment type="caution">
    <text evidence="1">The sequence shown here is derived from an EMBL/GenBank/DDBJ whole genome shotgun (WGS) entry which is preliminary data.</text>
</comment>
<evidence type="ECO:0000313" key="2">
    <source>
        <dbReference type="Proteomes" id="UP000309872"/>
    </source>
</evidence>
<sequence>MGNFFDLFDRTVQFLDNSQIRYDFTKFDSGAIVLDIWYKNKFYVFQFDIDNVGVSEVGEDVAFDSRADKIIKDEKLFILEVQRVFFDIPNIRLS</sequence>
<name>A0A4U0GPW7_9SPHI</name>
<gene>
    <name evidence="1" type="ORF">FAZ19_22410</name>
</gene>
<reference evidence="1 2" key="1">
    <citation type="submission" date="2019-04" db="EMBL/GenBank/DDBJ databases">
        <title>Sphingobacterium olei sp. nov., isolated from oil-contaminated soil.</title>
        <authorList>
            <person name="Liu B."/>
        </authorList>
    </citation>
    <scope>NUCLEOTIDE SEQUENCE [LARGE SCALE GENOMIC DNA]</scope>
    <source>
        <strain evidence="1 2">Y3L14</strain>
    </source>
</reference>
<proteinExistence type="predicted"/>
<keyword evidence="2" id="KW-1185">Reference proteome</keyword>
<dbReference type="Proteomes" id="UP000309872">
    <property type="component" value="Unassembled WGS sequence"/>
</dbReference>
<accession>A0A4U0GPW7</accession>